<dbReference type="InterPro" id="IPR010987">
    <property type="entry name" value="Glutathione-S-Trfase_C-like"/>
</dbReference>
<dbReference type="InterPro" id="IPR016639">
    <property type="entry name" value="GST_Omega/GSH"/>
</dbReference>
<keyword evidence="6" id="KW-1185">Reference proteome</keyword>
<accession>A0AAD5KE81</accession>
<dbReference type="Gene3D" id="3.40.30.10">
    <property type="entry name" value="Glutaredoxin"/>
    <property type="match status" value="1"/>
</dbReference>
<evidence type="ECO:0000256" key="1">
    <source>
        <dbReference type="PIRSR" id="PIRSR015753-1"/>
    </source>
</evidence>
<dbReference type="PANTHER" id="PTHR32419:SF6">
    <property type="entry name" value="GLUTATHIONE S-TRANSFERASE OMEGA-LIKE 1-RELATED"/>
    <property type="match status" value="1"/>
</dbReference>
<dbReference type="EMBL" id="JAIXMP010000008">
    <property type="protein sequence ID" value="KAI9269024.1"/>
    <property type="molecule type" value="Genomic_DNA"/>
</dbReference>
<dbReference type="Pfam" id="PF13410">
    <property type="entry name" value="GST_C_2"/>
    <property type="match status" value="1"/>
</dbReference>
<feature type="site" description="Lowers pKa of active site Cys" evidence="3">
    <location>
        <position position="321"/>
    </location>
</feature>
<name>A0AAD5KE81_9FUNG</name>
<dbReference type="SFLD" id="SFLDG01206">
    <property type="entry name" value="Xi.1"/>
    <property type="match status" value="1"/>
</dbReference>
<dbReference type="GO" id="GO:0004364">
    <property type="term" value="F:glutathione transferase activity"/>
    <property type="evidence" value="ECO:0007669"/>
    <property type="project" value="InterPro"/>
</dbReference>
<dbReference type="PIRSF" id="PIRSF015753">
    <property type="entry name" value="GST"/>
    <property type="match status" value="1"/>
</dbReference>
<sequence length="347" mass="40602">MLRRVFSHSPHFRLLYSSRPISIRTMASTTQQKDQTEILKWASKDGEFRRQQSVFRDQIVDEPGAKFTPERDRYHLYVSLACPWAHRTLIVRELKGLQDLITVSVVDYLLLDKGWKFSSPEECPGAIPDNINNSEYLRDLYFKVNPDYTGRFTVPVLWDKKLNTLVNNESSEIIRMLNTAFDKFLPDDKKNINYYPENLRAEIDELNEWVYDTVNNGVYKSGFATTQQAYENNVYPLFKSLDRIEGILSKSDYLVANTFTEADIRLFTTIVRFDPVYHGHFKCNAKSIEKDYPHILKWTRRIYQMPGIAETVNMDHIKRHYYMSHRQINPTQVVPIGTGPDLSLPIN</sequence>
<dbReference type="SUPFAM" id="SSF52833">
    <property type="entry name" value="Thioredoxin-like"/>
    <property type="match status" value="1"/>
</dbReference>
<dbReference type="InterPro" id="IPR004045">
    <property type="entry name" value="Glutathione_S-Trfase_N"/>
</dbReference>
<dbReference type="AlphaFoldDB" id="A0AAD5KE81"/>
<dbReference type="Proteomes" id="UP001209540">
    <property type="component" value="Unassembled WGS sequence"/>
</dbReference>
<gene>
    <name evidence="5" type="ORF">BDA99DRAFT_503271</name>
</gene>
<dbReference type="InterPro" id="IPR036282">
    <property type="entry name" value="Glutathione-S-Trfase_C_sf"/>
</dbReference>
<dbReference type="FunFam" id="3.40.30.10:FF:000162">
    <property type="entry name" value="Glutathione S-transferase Gst3"/>
    <property type="match status" value="1"/>
</dbReference>
<feature type="binding site" evidence="2">
    <location>
        <begin position="151"/>
        <end position="154"/>
    </location>
    <ligand>
        <name>glutathione</name>
        <dbReference type="ChEBI" id="CHEBI:57925"/>
    </ligand>
</feature>
<dbReference type="PANTHER" id="PTHR32419">
    <property type="entry name" value="GLUTATHIONYL-HYDROQUINONE REDUCTASE"/>
    <property type="match status" value="1"/>
</dbReference>
<feature type="active site" description="Proton donor/acceptor" evidence="1">
    <location>
        <position position="219"/>
    </location>
</feature>
<reference evidence="5" key="1">
    <citation type="journal article" date="2022" name="IScience">
        <title>Evolution of zygomycete secretomes and the origins of terrestrial fungal ecologies.</title>
        <authorList>
            <person name="Chang Y."/>
            <person name="Wang Y."/>
            <person name="Mondo S."/>
            <person name="Ahrendt S."/>
            <person name="Andreopoulos W."/>
            <person name="Barry K."/>
            <person name="Beard J."/>
            <person name="Benny G.L."/>
            <person name="Blankenship S."/>
            <person name="Bonito G."/>
            <person name="Cuomo C."/>
            <person name="Desiro A."/>
            <person name="Gervers K.A."/>
            <person name="Hundley H."/>
            <person name="Kuo A."/>
            <person name="LaButti K."/>
            <person name="Lang B.F."/>
            <person name="Lipzen A."/>
            <person name="O'Donnell K."/>
            <person name="Pangilinan J."/>
            <person name="Reynolds N."/>
            <person name="Sandor L."/>
            <person name="Smith M.E."/>
            <person name="Tsang A."/>
            <person name="Grigoriev I.V."/>
            <person name="Stajich J.E."/>
            <person name="Spatafora J.W."/>
        </authorList>
    </citation>
    <scope>NUCLEOTIDE SEQUENCE</scope>
    <source>
        <strain evidence="5">RSA 2281</strain>
    </source>
</reference>
<dbReference type="GO" id="GO:0005737">
    <property type="term" value="C:cytoplasm"/>
    <property type="evidence" value="ECO:0007669"/>
    <property type="project" value="TreeGrafter"/>
</dbReference>
<organism evidence="5 6">
    <name type="scientific">Phascolomyces articulosus</name>
    <dbReference type="NCBI Taxonomy" id="60185"/>
    <lineage>
        <taxon>Eukaryota</taxon>
        <taxon>Fungi</taxon>
        <taxon>Fungi incertae sedis</taxon>
        <taxon>Mucoromycota</taxon>
        <taxon>Mucoromycotina</taxon>
        <taxon>Mucoromycetes</taxon>
        <taxon>Mucorales</taxon>
        <taxon>Lichtheimiaceae</taxon>
        <taxon>Phascolomyces</taxon>
    </lineage>
</organism>
<evidence type="ECO:0000313" key="6">
    <source>
        <dbReference type="Proteomes" id="UP001209540"/>
    </source>
</evidence>
<feature type="active site" description="Nucleophile" evidence="1">
    <location>
        <position position="82"/>
    </location>
</feature>
<reference evidence="5" key="2">
    <citation type="submission" date="2023-02" db="EMBL/GenBank/DDBJ databases">
        <authorList>
            <consortium name="DOE Joint Genome Institute"/>
            <person name="Mondo S.J."/>
            <person name="Chang Y."/>
            <person name="Wang Y."/>
            <person name="Ahrendt S."/>
            <person name="Andreopoulos W."/>
            <person name="Barry K."/>
            <person name="Beard J."/>
            <person name="Benny G.L."/>
            <person name="Blankenship S."/>
            <person name="Bonito G."/>
            <person name="Cuomo C."/>
            <person name="Desiro A."/>
            <person name="Gervers K.A."/>
            <person name="Hundley H."/>
            <person name="Kuo A."/>
            <person name="LaButti K."/>
            <person name="Lang B.F."/>
            <person name="Lipzen A."/>
            <person name="O'Donnell K."/>
            <person name="Pangilinan J."/>
            <person name="Reynolds N."/>
            <person name="Sandor L."/>
            <person name="Smith M.W."/>
            <person name="Tsang A."/>
            <person name="Grigoriev I.V."/>
            <person name="Stajich J.E."/>
            <person name="Spatafora J.W."/>
        </authorList>
    </citation>
    <scope>NUCLEOTIDE SEQUENCE</scope>
    <source>
        <strain evidence="5">RSA 2281</strain>
    </source>
</reference>
<dbReference type="CDD" id="cd03190">
    <property type="entry name" value="GST_C_Omega_like"/>
    <property type="match status" value="1"/>
</dbReference>
<feature type="domain" description="GST C-terminal" evidence="4">
    <location>
        <begin position="196"/>
        <end position="331"/>
    </location>
</feature>
<dbReference type="SFLD" id="SFLDS00019">
    <property type="entry name" value="Glutathione_Transferase_(cytos"/>
    <property type="match status" value="1"/>
</dbReference>
<evidence type="ECO:0000256" key="3">
    <source>
        <dbReference type="PIRSR" id="PIRSR015753-3"/>
    </source>
</evidence>
<dbReference type="InterPro" id="IPR036249">
    <property type="entry name" value="Thioredoxin-like_sf"/>
</dbReference>
<protein>
    <submittedName>
        <fullName evidence="5">Glutathione S-transferase</fullName>
    </submittedName>
</protein>
<evidence type="ECO:0000256" key="2">
    <source>
        <dbReference type="PIRSR" id="PIRSR015753-2"/>
    </source>
</evidence>
<feature type="binding site" evidence="2">
    <location>
        <position position="115"/>
    </location>
    <ligand>
        <name>glutathione</name>
        <dbReference type="ChEBI" id="CHEBI:57925"/>
    </ligand>
</feature>
<evidence type="ECO:0000313" key="5">
    <source>
        <dbReference type="EMBL" id="KAI9269024.1"/>
    </source>
</evidence>
<feature type="site" description="Lowers pKa of active site Cys" evidence="3">
    <location>
        <position position="277"/>
    </location>
</feature>
<dbReference type="InterPro" id="IPR040079">
    <property type="entry name" value="Glutathione_S-Trfase"/>
</dbReference>
<dbReference type="Gene3D" id="1.20.1050.10">
    <property type="match status" value="1"/>
</dbReference>
<dbReference type="InterPro" id="IPR047047">
    <property type="entry name" value="GST_Omega-like_C"/>
</dbReference>
<dbReference type="Pfam" id="PF13409">
    <property type="entry name" value="GST_N_2"/>
    <property type="match status" value="1"/>
</dbReference>
<proteinExistence type="predicted"/>
<dbReference type="SFLD" id="SFLDG01148">
    <property type="entry name" value="Xi_(cytGST)"/>
    <property type="match status" value="1"/>
</dbReference>
<evidence type="ECO:0000259" key="4">
    <source>
        <dbReference type="PROSITE" id="PS50405"/>
    </source>
</evidence>
<feature type="binding site" evidence="2">
    <location>
        <begin position="169"/>
        <end position="170"/>
    </location>
    <ligand>
        <name>glutathione</name>
        <dbReference type="ChEBI" id="CHEBI:57925"/>
    </ligand>
</feature>
<dbReference type="PROSITE" id="PS50405">
    <property type="entry name" value="GST_CTER"/>
    <property type="match status" value="1"/>
</dbReference>
<comment type="caution">
    <text evidence="5">The sequence shown here is derived from an EMBL/GenBank/DDBJ whole genome shotgun (WGS) entry which is preliminary data.</text>
</comment>
<dbReference type="SUPFAM" id="SSF47616">
    <property type="entry name" value="GST C-terminal domain-like"/>
    <property type="match status" value="1"/>
</dbReference>